<feature type="domain" description="Nitroreductase" evidence="9">
    <location>
        <begin position="8"/>
        <end position="166"/>
    </location>
</feature>
<dbReference type="InterPro" id="IPR029479">
    <property type="entry name" value="Nitroreductase"/>
</dbReference>
<evidence type="ECO:0000259" key="9">
    <source>
        <dbReference type="Pfam" id="PF00881"/>
    </source>
</evidence>
<evidence type="ECO:0000256" key="6">
    <source>
        <dbReference type="ARBA" id="ARBA00023002"/>
    </source>
</evidence>
<evidence type="ECO:0000256" key="1">
    <source>
        <dbReference type="ARBA" id="ARBA00001917"/>
    </source>
</evidence>
<dbReference type="EMBL" id="JBBYXI010000003">
    <property type="protein sequence ID" value="MEN3931518.1"/>
    <property type="molecule type" value="Genomic_DNA"/>
</dbReference>
<keyword evidence="5 8" id="KW-0521">NADP</keyword>
<evidence type="ECO:0000256" key="3">
    <source>
        <dbReference type="ARBA" id="ARBA00022630"/>
    </source>
</evidence>
<evidence type="ECO:0000256" key="7">
    <source>
        <dbReference type="ARBA" id="ARBA00023027"/>
    </source>
</evidence>
<dbReference type="PANTHER" id="PTHR43821">
    <property type="entry name" value="NAD(P)H NITROREDUCTASE YDJA-RELATED"/>
    <property type="match status" value="1"/>
</dbReference>
<dbReference type="InterPro" id="IPR026021">
    <property type="entry name" value="YdjA-like"/>
</dbReference>
<protein>
    <recommendedName>
        <fullName evidence="8">Putative NAD(P)H nitroreductase</fullName>
        <ecNumber evidence="8">1.-.-.-</ecNumber>
    </recommendedName>
</protein>
<sequence length="192" mass="21225">MNDTLNLIKQRRSLSTKQLNAPGPDKQQLVEILTLASRVPDHGKLVPWRFVVIEGQARETLGNVMATAFKQSHPAADSEMLETEQQRFMKAPVIVALVARTMPHPKIPSWEQQLTVGAVAMNLLLVCEAAGFSGNWLTGWGAFDRRILNELGLKPIEKLAGFIHIGTPAVALAERSDRARPDMADIISYYGE</sequence>
<evidence type="ECO:0000256" key="5">
    <source>
        <dbReference type="ARBA" id="ARBA00022857"/>
    </source>
</evidence>
<dbReference type="RefSeq" id="WP_346337542.1">
    <property type="nucleotide sequence ID" value="NZ_JBBYXI010000003.1"/>
</dbReference>
<comment type="similarity">
    <text evidence="2 8">Belongs to the nitroreductase family.</text>
</comment>
<dbReference type="InterPro" id="IPR052530">
    <property type="entry name" value="NAD(P)H_nitroreductase"/>
</dbReference>
<name>A0ABV0BKP2_9HYPH</name>
<dbReference type="PIRSF" id="PIRSF000232">
    <property type="entry name" value="YdjA"/>
    <property type="match status" value="1"/>
</dbReference>
<reference evidence="10 11" key="1">
    <citation type="submission" date="2024-04" db="EMBL/GenBank/DDBJ databases">
        <title>A novel species isolated from cricket.</title>
        <authorList>
            <person name="Wang H.-C."/>
        </authorList>
    </citation>
    <scope>NUCLEOTIDE SEQUENCE [LARGE SCALE GENOMIC DNA]</scope>
    <source>
        <strain evidence="10 11">WL0021</strain>
    </source>
</reference>
<dbReference type="InterPro" id="IPR000415">
    <property type="entry name" value="Nitroreductase-like"/>
</dbReference>
<dbReference type="Proteomes" id="UP001418637">
    <property type="component" value="Unassembled WGS sequence"/>
</dbReference>
<keyword evidence="11" id="KW-1185">Reference proteome</keyword>
<evidence type="ECO:0000256" key="2">
    <source>
        <dbReference type="ARBA" id="ARBA00007118"/>
    </source>
</evidence>
<dbReference type="Gene3D" id="3.40.109.10">
    <property type="entry name" value="NADH Oxidase"/>
    <property type="match status" value="1"/>
</dbReference>
<evidence type="ECO:0000256" key="8">
    <source>
        <dbReference type="PIRNR" id="PIRNR000232"/>
    </source>
</evidence>
<keyword evidence="3 8" id="KW-0285">Flavoprotein</keyword>
<accession>A0ABV0BKP2</accession>
<evidence type="ECO:0000256" key="4">
    <source>
        <dbReference type="ARBA" id="ARBA00022643"/>
    </source>
</evidence>
<gene>
    <name evidence="10" type="ORF">WJT86_10665</name>
</gene>
<keyword evidence="4 8" id="KW-0288">FMN</keyword>
<comment type="caution">
    <text evidence="10">The sequence shown here is derived from an EMBL/GenBank/DDBJ whole genome shotgun (WGS) entry which is preliminary data.</text>
</comment>
<organism evidence="10 11">
    <name type="scientific">Hohaiivirga grylli</name>
    <dbReference type="NCBI Taxonomy" id="3133970"/>
    <lineage>
        <taxon>Bacteria</taxon>
        <taxon>Pseudomonadati</taxon>
        <taxon>Pseudomonadota</taxon>
        <taxon>Alphaproteobacteria</taxon>
        <taxon>Hyphomicrobiales</taxon>
        <taxon>Methylobacteriaceae</taxon>
        <taxon>Hohaiivirga</taxon>
    </lineage>
</organism>
<proteinExistence type="inferred from homology"/>
<evidence type="ECO:0000313" key="11">
    <source>
        <dbReference type="Proteomes" id="UP001418637"/>
    </source>
</evidence>
<keyword evidence="6 8" id="KW-0560">Oxidoreductase</keyword>
<evidence type="ECO:0000313" key="10">
    <source>
        <dbReference type="EMBL" id="MEN3931518.1"/>
    </source>
</evidence>
<dbReference type="SUPFAM" id="SSF55469">
    <property type="entry name" value="FMN-dependent nitroreductase-like"/>
    <property type="match status" value="1"/>
</dbReference>
<dbReference type="PANTHER" id="PTHR43821:SF1">
    <property type="entry name" value="NAD(P)H NITROREDUCTASE YDJA-RELATED"/>
    <property type="match status" value="1"/>
</dbReference>
<dbReference type="CDD" id="cd02135">
    <property type="entry name" value="YdjA-like"/>
    <property type="match status" value="1"/>
</dbReference>
<comment type="cofactor">
    <cofactor evidence="1 8">
        <name>FMN</name>
        <dbReference type="ChEBI" id="CHEBI:58210"/>
    </cofactor>
</comment>
<dbReference type="Pfam" id="PF00881">
    <property type="entry name" value="Nitroreductase"/>
    <property type="match status" value="1"/>
</dbReference>
<keyword evidence="7 8" id="KW-0520">NAD</keyword>
<dbReference type="EC" id="1.-.-.-" evidence="8"/>